<evidence type="ECO:0000313" key="8">
    <source>
        <dbReference type="Proteomes" id="UP001596507"/>
    </source>
</evidence>
<keyword evidence="4" id="KW-0804">Transcription</keyword>
<comment type="caution">
    <text evidence="7">The sequence shown here is derived from an EMBL/GenBank/DDBJ whole genome shotgun (WGS) entry which is preliminary data.</text>
</comment>
<dbReference type="InterPro" id="IPR001647">
    <property type="entry name" value="HTH_TetR"/>
</dbReference>
<dbReference type="InterPro" id="IPR036271">
    <property type="entry name" value="Tet_transcr_reg_TetR-rel_C_sf"/>
</dbReference>
<dbReference type="SUPFAM" id="SSF46689">
    <property type="entry name" value="Homeodomain-like"/>
    <property type="match status" value="1"/>
</dbReference>
<dbReference type="PANTHER" id="PTHR47506:SF6">
    <property type="entry name" value="HTH-TYPE TRANSCRIPTIONAL REPRESSOR NEMR"/>
    <property type="match status" value="1"/>
</dbReference>
<protein>
    <submittedName>
        <fullName evidence="7">TetR/AcrR family transcriptional regulator</fullName>
    </submittedName>
</protein>
<keyword evidence="3 5" id="KW-0238">DNA-binding</keyword>
<name>A0ABW2HFM3_9MICO</name>
<accession>A0ABW2HFM3</accession>
<dbReference type="Pfam" id="PF13977">
    <property type="entry name" value="TetR_C_6"/>
    <property type="match status" value="1"/>
</dbReference>
<dbReference type="Proteomes" id="UP001596507">
    <property type="component" value="Unassembled WGS sequence"/>
</dbReference>
<evidence type="ECO:0000313" key="7">
    <source>
        <dbReference type="EMBL" id="MFC7269376.1"/>
    </source>
</evidence>
<evidence type="ECO:0000256" key="3">
    <source>
        <dbReference type="ARBA" id="ARBA00023125"/>
    </source>
</evidence>
<dbReference type="EMBL" id="JBHTBE010000002">
    <property type="protein sequence ID" value="MFC7269376.1"/>
    <property type="molecule type" value="Genomic_DNA"/>
</dbReference>
<keyword evidence="2" id="KW-0805">Transcription regulation</keyword>
<evidence type="ECO:0000256" key="1">
    <source>
        <dbReference type="ARBA" id="ARBA00022491"/>
    </source>
</evidence>
<dbReference type="Gene3D" id="1.10.357.10">
    <property type="entry name" value="Tetracycline Repressor, domain 2"/>
    <property type="match status" value="1"/>
</dbReference>
<reference evidence="8" key="1">
    <citation type="journal article" date="2019" name="Int. J. Syst. Evol. Microbiol.">
        <title>The Global Catalogue of Microorganisms (GCM) 10K type strain sequencing project: providing services to taxonomists for standard genome sequencing and annotation.</title>
        <authorList>
            <consortium name="The Broad Institute Genomics Platform"/>
            <consortium name="The Broad Institute Genome Sequencing Center for Infectious Disease"/>
            <person name="Wu L."/>
            <person name="Ma J."/>
        </authorList>
    </citation>
    <scope>NUCLEOTIDE SEQUENCE [LARGE SCALE GENOMIC DNA]</scope>
    <source>
        <strain evidence="8">CGMCC 1.15772</strain>
    </source>
</reference>
<keyword evidence="1" id="KW-0678">Repressor</keyword>
<evidence type="ECO:0000256" key="5">
    <source>
        <dbReference type="PROSITE-ProRule" id="PRU00335"/>
    </source>
</evidence>
<dbReference type="PANTHER" id="PTHR47506">
    <property type="entry name" value="TRANSCRIPTIONAL REGULATORY PROTEIN"/>
    <property type="match status" value="1"/>
</dbReference>
<dbReference type="InterPro" id="IPR039538">
    <property type="entry name" value="BetI_C"/>
</dbReference>
<organism evidence="7 8">
    <name type="scientific">Microbacterium fluvii</name>
    <dbReference type="NCBI Taxonomy" id="415215"/>
    <lineage>
        <taxon>Bacteria</taxon>
        <taxon>Bacillati</taxon>
        <taxon>Actinomycetota</taxon>
        <taxon>Actinomycetes</taxon>
        <taxon>Micrococcales</taxon>
        <taxon>Microbacteriaceae</taxon>
        <taxon>Microbacterium</taxon>
    </lineage>
</organism>
<evidence type="ECO:0000259" key="6">
    <source>
        <dbReference type="PROSITE" id="PS50977"/>
    </source>
</evidence>
<dbReference type="SUPFAM" id="SSF48498">
    <property type="entry name" value="Tetracyclin repressor-like, C-terminal domain"/>
    <property type="match status" value="1"/>
</dbReference>
<dbReference type="RefSeq" id="WP_262874294.1">
    <property type="nucleotide sequence ID" value="NZ_BAABKW010000004.1"/>
</dbReference>
<dbReference type="InterPro" id="IPR009057">
    <property type="entry name" value="Homeodomain-like_sf"/>
</dbReference>
<dbReference type="PRINTS" id="PR00455">
    <property type="entry name" value="HTHTETR"/>
</dbReference>
<feature type="domain" description="HTH tetR-type" evidence="6">
    <location>
        <begin position="12"/>
        <end position="72"/>
    </location>
</feature>
<gene>
    <name evidence="7" type="ORF">ACFQRL_10420</name>
</gene>
<keyword evidence="8" id="KW-1185">Reference proteome</keyword>
<evidence type="ECO:0000256" key="2">
    <source>
        <dbReference type="ARBA" id="ARBA00023015"/>
    </source>
</evidence>
<proteinExistence type="predicted"/>
<feature type="DNA-binding region" description="H-T-H motif" evidence="5">
    <location>
        <begin position="35"/>
        <end position="54"/>
    </location>
</feature>
<sequence>MTGTRGSYAKGIAKREEILSRALEVVAREGYRGASVKEIADAVGLSQAGLLHYFDSKEELFTEILRKRDEVDGAAYGPWDAEGTALPEMREAYLAVTRHNAEVPGLVQLFSRLAVDGADPQHPAHDYFVDRGRRLRETFAAALASQQAGGELTDAVAPETLARILQAVADGLQLQFMLEPDLDMAATIDALFSALAAPGGPGEAVRSSADARPPGS</sequence>
<dbReference type="Pfam" id="PF00440">
    <property type="entry name" value="TetR_N"/>
    <property type="match status" value="1"/>
</dbReference>
<dbReference type="PROSITE" id="PS50977">
    <property type="entry name" value="HTH_TETR_2"/>
    <property type="match status" value="1"/>
</dbReference>
<evidence type="ECO:0000256" key="4">
    <source>
        <dbReference type="ARBA" id="ARBA00023163"/>
    </source>
</evidence>